<accession>A0AAD8E509</accession>
<organism evidence="3 4">
    <name type="scientific">Diploptera punctata</name>
    <name type="common">Pacific beetle cockroach</name>
    <dbReference type="NCBI Taxonomy" id="6984"/>
    <lineage>
        <taxon>Eukaryota</taxon>
        <taxon>Metazoa</taxon>
        <taxon>Ecdysozoa</taxon>
        <taxon>Arthropoda</taxon>
        <taxon>Hexapoda</taxon>
        <taxon>Insecta</taxon>
        <taxon>Pterygota</taxon>
        <taxon>Neoptera</taxon>
        <taxon>Polyneoptera</taxon>
        <taxon>Dictyoptera</taxon>
        <taxon>Blattodea</taxon>
        <taxon>Blaberoidea</taxon>
        <taxon>Blaberidae</taxon>
        <taxon>Diplopterinae</taxon>
        <taxon>Diploptera</taxon>
    </lineage>
</organism>
<evidence type="ECO:0000259" key="2">
    <source>
        <dbReference type="Pfam" id="PF05267"/>
    </source>
</evidence>
<dbReference type="EMBL" id="JASPKZ010009355">
    <property type="protein sequence ID" value="KAJ9577555.1"/>
    <property type="molecule type" value="Genomic_DNA"/>
</dbReference>
<comment type="caution">
    <text evidence="3">The sequence shown here is derived from an EMBL/GenBank/DDBJ whole genome shotgun (WGS) entry which is preliminary data.</text>
</comment>
<feature type="non-terminal residue" evidence="3">
    <location>
        <position position="1"/>
    </location>
</feature>
<evidence type="ECO:0000256" key="1">
    <source>
        <dbReference type="SAM" id="Coils"/>
    </source>
</evidence>
<keyword evidence="1" id="KW-0175">Coiled coil</keyword>
<reference evidence="3" key="2">
    <citation type="submission" date="2023-05" db="EMBL/GenBank/DDBJ databases">
        <authorList>
            <person name="Fouks B."/>
        </authorList>
    </citation>
    <scope>NUCLEOTIDE SEQUENCE</scope>
    <source>
        <strain evidence="3">Stay&amp;Tobe</strain>
        <tissue evidence="3">Testes</tissue>
    </source>
</reference>
<dbReference type="AlphaFoldDB" id="A0AAD8E509"/>
<dbReference type="Proteomes" id="UP001233999">
    <property type="component" value="Unassembled WGS sequence"/>
</dbReference>
<dbReference type="InterPro" id="IPR007931">
    <property type="entry name" value="TsetseEP"/>
</dbReference>
<name>A0AAD8E509_DIPPU</name>
<feature type="domain" description="Protein TsetseEP" evidence="2">
    <location>
        <begin position="125"/>
        <end position="220"/>
    </location>
</feature>
<protein>
    <recommendedName>
        <fullName evidence="2">Protein TsetseEP domain-containing protein</fullName>
    </recommendedName>
</protein>
<sequence>FAHAKEERGLFGSIGSNIVSAALAISSNVSSTISQTASNNSALIKDSFEKGIASAAQDLNNLKEKVQQTINRSFEEAQNASSIIREIIEENISDMKSAIDNATAIANKTMVELVEQAEQRGLDVSKCFSDFTSNISSISDASESEFEGCADPYVSPVADTSSHLSGLNSQFLQLSEETAQKFIECAMKLDIECYIAAAQNASQQQSDINSGVSNDMETLAPQVLLAKGGISSCGASSLFGASQNVEDAYEAAMKCLQNL</sequence>
<proteinExistence type="predicted"/>
<evidence type="ECO:0000313" key="3">
    <source>
        <dbReference type="EMBL" id="KAJ9577555.1"/>
    </source>
</evidence>
<feature type="coiled-coil region" evidence="1">
    <location>
        <begin position="45"/>
        <end position="76"/>
    </location>
</feature>
<reference evidence="3" key="1">
    <citation type="journal article" date="2023" name="IScience">
        <title>Live-bearing cockroach genome reveals convergent evolutionary mechanisms linked to viviparity in insects and beyond.</title>
        <authorList>
            <person name="Fouks B."/>
            <person name="Harrison M.C."/>
            <person name="Mikhailova A.A."/>
            <person name="Marchal E."/>
            <person name="English S."/>
            <person name="Carruthers M."/>
            <person name="Jennings E.C."/>
            <person name="Chiamaka E.L."/>
            <person name="Frigard R.A."/>
            <person name="Pippel M."/>
            <person name="Attardo G.M."/>
            <person name="Benoit J.B."/>
            <person name="Bornberg-Bauer E."/>
            <person name="Tobe S.S."/>
        </authorList>
    </citation>
    <scope>NUCLEOTIDE SEQUENCE</scope>
    <source>
        <strain evidence="3">Stay&amp;Tobe</strain>
    </source>
</reference>
<gene>
    <name evidence="3" type="ORF">L9F63_005928</name>
</gene>
<keyword evidence="4" id="KW-1185">Reference proteome</keyword>
<dbReference type="Pfam" id="PF05267">
    <property type="entry name" value="DUF725"/>
    <property type="match status" value="1"/>
</dbReference>
<evidence type="ECO:0000313" key="4">
    <source>
        <dbReference type="Proteomes" id="UP001233999"/>
    </source>
</evidence>